<dbReference type="PROSITE" id="PS50086">
    <property type="entry name" value="TBC_RABGAP"/>
    <property type="match status" value="1"/>
</dbReference>
<evidence type="ECO:0000313" key="4">
    <source>
        <dbReference type="Proteomes" id="UP000008076"/>
    </source>
</evidence>
<dbReference type="InterPro" id="IPR000195">
    <property type="entry name" value="Rab-GAP-TBC_dom"/>
</dbReference>
<sequence length="434" mass="51841">MNEMMNKLTSDDCCNDCYNKNNYNSIHSNHIYFHSFFNFSYFFISVSFLNSFSLFKVFQYFSNVNQKKQKNFFIFYKELTNNKSMSIKEDLEKRMKVLQRNYPNSYFQKLISSFTRQTTFEGNKSKIYDIIEDLKKGDKKRLYLDCINGVPKEVRAPVWYCMATEGCSYKEIIKIKSNKLYQEYWSEAGECELFNLNKKQARTIDVDVVRLFPEGYKEIFKNEEVRKRIRRIKRMYEYHFPNPGYFQGMGDIVAVFFVIFSEYYINEFSINNYLKTDKEIIDRIECATYVLLIYIMQNIYCECKTTNGIKEFHPESLWRELSKFCTLKDKYFNIKYDEFIIKQQIYKILVCFFARDLNIHLTSIIYDGLICGTCCSEGKVFNGIIKLAIAFIEIIKQTGVNLDDLYSFNQESHKFFETITESKISELIAIAWYL</sequence>
<dbReference type="Proteomes" id="UP000008076">
    <property type="component" value="Unassembled WGS sequence"/>
</dbReference>
<dbReference type="GeneID" id="5881124"/>
<reference evidence="4" key="1">
    <citation type="submission" date="2007-12" db="EMBL/GenBank/DDBJ databases">
        <title>Annotation of Entamoeba dispar SAW760.</title>
        <authorList>
            <person name="Lorenzi H."/>
            <person name="Inman J."/>
            <person name="Schobel S."/>
            <person name="Amedeo P."/>
            <person name="Caler E."/>
        </authorList>
    </citation>
    <scope>NUCLEOTIDE SEQUENCE [LARGE SCALE GENOMIC DNA]</scope>
    <source>
        <strain evidence="4">ATCC PRA-260 / SAW760</strain>
    </source>
</reference>
<organism evidence="4">
    <name type="scientific">Entamoeba dispar (strain ATCC PRA-260 / SAW760)</name>
    <dbReference type="NCBI Taxonomy" id="370354"/>
    <lineage>
        <taxon>Eukaryota</taxon>
        <taxon>Amoebozoa</taxon>
        <taxon>Evosea</taxon>
        <taxon>Archamoebae</taxon>
        <taxon>Mastigamoebida</taxon>
        <taxon>Entamoebidae</taxon>
        <taxon>Entamoeba</taxon>
    </lineage>
</organism>
<dbReference type="KEGG" id="edi:EDI_278310"/>
<keyword evidence="1" id="KW-0472">Membrane</keyword>
<accession>B0ECW8</accession>
<dbReference type="Gene3D" id="1.10.8.270">
    <property type="entry name" value="putative rabgap domain of human tbc1 domain family member 14 like domains"/>
    <property type="match status" value="1"/>
</dbReference>
<dbReference type="EMBL" id="DS548795">
    <property type="protein sequence ID" value="EDR27660.1"/>
    <property type="molecule type" value="Genomic_DNA"/>
</dbReference>
<feature type="domain" description="Rab-GAP TBC" evidence="2">
    <location>
        <begin position="149"/>
        <end position="373"/>
    </location>
</feature>
<dbReference type="VEuPathDB" id="AmoebaDB:EDI_278310"/>
<dbReference type="SMART" id="SM00164">
    <property type="entry name" value="TBC"/>
    <property type="match status" value="1"/>
</dbReference>
<dbReference type="eggNOG" id="ENOG502RBJ6">
    <property type="taxonomic scope" value="Eukaryota"/>
</dbReference>
<dbReference type="OMA" id="RIECATY"/>
<name>B0ECW8_ENTDS</name>
<gene>
    <name evidence="3" type="ORF">EDI_278310</name>
</gene>
<evidence type="ECO:0000313" key="3">
    <source>
        <dbReference type="EMBL" id="EDR27660.1"/>
    </source>
</evidence>
<dbReference type="OrthoDB" id="26900at2759"/>
<keyword evidence="4" id="KW-1185">Reference proteome</keyword>
<protein>
    <recommendedName>
        <fullName evidence="2">Rab-GAP TBC domain-containing protein</fullName>
    </recommendedName>
</protein>
<keyword evidence="1" id="KW-0812">Transmembrane</keyword>
<dbReference type="AlphaFoldDB" id="B0ECW8"/>
<dbReference type="GO" id="GO:0005096">
    <property type="term" value="F:GTPase activator activity"/>
    <property type="evidence" value="ECO:0007669"/>
    <property type="project" value="TreeGrafter"/>
</dbReference>
<evidence type="ECO:0000259" key="2">
    <source>
        <dbReference type="PROSITE" id="PS50086"/>
    </source>
</evidence>
<dbReference type="RefSeq" id="XP_001736143.1">
    <property type="nucleotide sequence ID" value="XM_001736091.1"/>
</dbReference>
<evidence type="ECO:0000256" key="1">
    <source>
        <dbReference type="SAM" id="Phobius"/>
    </source>
</evidence>
<dbReference type="SUPFAM" id="SSF47923">
    <property type="entry name" value="Ypt/Rab-GAP domain of gyp1p"/>
    <property type="match status" value="1"/>
</dbReference>
<proteinExistence type="predicted"/>
<dbReference type="InterPro" id="IPR035969">
    <property type="entry name" value="Rab-GAP_TBC_sf"/>
</dbReference>
<keyword evidence="1" id="KW-1133">Transmembrane helix</keyword>
<dbReference type="Pfam" id="PF00566">
    <property type="entry name" value="RabGAP-TBC"/>
    <property type="match status" value="1"/>
</dbReference>
<dbReference type="PANTHER" id="PTHR22957:SF661">
    <property type="entry name" value="GH16847P"/>
    <property type="match status" value="1"/>
</dbReference>
<dbReference type="PANTHER" id="PTHR22957">
    <property type="entry name" value="TBC1 DOMAIN FAMILY MEMBER GTPASE-ACTIVATING PROTEIN"/>
    <property type="match status" value="1"/>
</dbReference>
<feature type="transmembrane region" description="Helical" evidence="1">
    <location>
        <begin position="39"/>
        <end position="58"/>
    </location>
</feature>